<dbReference type="EMBL" id="VJMH01005466">
    <property type="protein sequence ID" value="KAF0695569.1"/>
    <property type="molecule type" value="Genomic_DNA"/>
</dbReference>
<proteinExistence type="predicted"/>
<gene>
    <name evidence="2" type="primary">Aste57867_13609</name>
    <name evidence="1" type="ORF">As57867_013559</name>
    <name evidence="2" type="ORF">ASTE57867_13609</name>
</gene>
<reference evidence="1" key="2">
    <citation type="submission" date="2019-06" db="EMBL/GenBank/DDBJ databases">
        <title>Genomics analysis of Aphanomyces spp. identifies a new class of oomycete effector associated with host adaptation.</title>
        <authorList>
            <person name="Gaulin E."/>
        </authorList>
    </citation>
    <scope>NUCLEOTIDE SEQUENCE</scope>
    <source>
        <strain evidence="1">CBS 578.67</strain>
    </source>
</reference>
<name>A0A485KYK9_9STRA</name>
<evidence type="ECO:0000313" key="2">
    <source>
        <dbReference type="EMBL" id="VFT90446.1"/>
    </source>
</evidence>
<protein>
    <submittedName>
        <fullName evidence="2">Aste57867_13609 protein</fullName>
    </submittedName>
</protein>
<dbReference type="EMBL" id="CAADRA010005487">
    <property type="protein sequence ID" value="VFT90446.1"/>
    <property type="molecule type" value="Genomic_DNA"/>
</dbReference>
<organism evidence="2 3">
    <name type="scientific">Aphanomyces stellatus</name>
    <dbReference type="NCBI Taxonomy" id="120398"/>
    <lineage>
        <taxon>Eukaryota</taxon>
        <taxon>Sar</taxon>
        <taxon>Stramenopiles</taxon>
        <taxon>Oomycota</taxon>
        <taxon>Saprolegniomycetes</taxon>
        <taxon>Saprolegniales</taxon>
        <taxon>Verrucalvaceae</taxon>
        <taxon>Aphanomyces</taxon>
    </lineage>
</organism>
<dbReference type="OrthoDB" id="79642at2759"/>
<keyword evidence="3" id="KW-1185">Reference proteome</keyword>
<sequence>MTMPPMEFLRSTTASLAKAIAQIEVHAMEAETKQAEWQELEARVQANLANAPHLITLDVGGTIFRMSKETQLAVDGSYFHAMLGSGHWKPDADDA</sequence>
<reference evidence="2 3" key="1">
    <citation type="submission" date="2019-03" db="EMBL/GenBank/DDBJ databases">
        <authorList>
            <person name="Gaulin E."/>
            <person name="Dumas B."/>
        </authorList>
    </citation>
    <scope>NUCLEOTIDE SEQUENCE [LARGE SCALE GENOMIC DNA]</scope>
    <source>
        <strain evidence="2">CBS 568.67</strain>
    </source>
</reference>
<dbReference type="AlphaFoldDB" id="A0A485KYK9"/>
<dbReference type="InterPro" id="IPR011333">
    <property type="entry name" value="SKP1/BTB/POZ_sf"/>
</dbReference>
<evidence type="ECO:0000313" key="1">
    <source>
        <dbReference type="EMBL" id="KAF0695569.1"/>
    </source>
</evidence>
<accession>A0A485KYK9</accession>
<dbReference type="Proteomes" id="UP000332933">
    <property type="component" value="Unassembled WGS sequence"/>
</dbReference>
<dbReference type="Gene3D" id="3.30.710.10">
    <property type="entry name" value="Potassium Channel Kv1.1, Chain A"/>
    <property type="match status" value="1"/>
</dbReference>
<evidence type="ECO:0000313" key="3">
    <source>
        <dbReference type="Proteomes" id="UP000332933"/>
    </source>
</evidence>